<name>W7TC38_9STRA</name>
<dbReference type="PANTHER" id="PTHR33970">
    <property type="entry name" value="VIOLAXANTHIN DE-EPOXIDASE, CHLOROPLASTIC-RELATED"/>
    <property type="match status" value="1"/>
</dbReference>
<dbReference type="Pfam" id="PF07137">
    <property type="entry name" value="VDE"/>
    <property type="match status" value="1"/>
</dbReference>
<proteinExistence type="predicted"/>
<gene>
    <name evidence="4" type="ORF">Naga_100041g46</name>
</gene>
<feature type="compositionally biased region" description="Basic and acidic residues" evidence="2">
    <location>
        <begin position="76"/>
        <end position="86"/>
    </location>
</feature>
<dbReference type="PANTHER" id="PTHR33970:SF1">
    <property type="entry name" value="VIOLAXANTHIN DE-EPOXIDASE, CHLOROPLASTIC"/>
    <property type="match status" value="1"/>
</dbReference>
<dbReference type="InterPro" id="IPR010788">
    <property type="entry name" value="VDE_dom"/>
</dbReference>
<feature type="compositionally biased region" description="Low complexity" evidence="2">
    <location>
        <begin position="48"/>
        <end position="58"/>
    </location>
</feature>
<organism evidence="4 5">
    <name type="scientific">Nannochloropsis gaditana</name>
    <dbReference type="NCBI Taxonomy" id="72520"/>
    <lineage>
        <taxon>Eukaryota</taxon>
        <taxon>Sar</taxon>
        <taxon>Stramenopiles</taxon>
        <taxon>Ochrophyta</taxon>
        <taxon>Eustigmatophyceae</taxon>
        <taxon>Eustigmatales</taxon>
        <taxon>Monodopsidaceae</taxon>
        <taxon>Nannochloropsis</taxon>
    </lineage>
</organism>
<evidence type="ECO:0000313" key="5">
    <source>
        <dbReference type="Proteomes" id="UP000019335"/>
    </source>
</evidence>
<evidence type="ECO:0000313" key="4">
    <source>
        <dbReference type="EMBL" id="EWM21133.1"/>
    </source>
</evidence>
<sequence>MGWTRRRIDHSCYSVPMCLVLAFVGVVVLLAAPARAFLPAPLSVSYSSLASAPCSPSAVTGRSRRPHMRAGPSEESGARRRPEERGLGPAPLEWWADPQATRRLLDPAAKERPVSGNQARSPGFWFKDVLSLQALKRRAFSLAVPVLLAVNWGSLFSGGMLHPPVAAAVDSIKVGTCLLKECQLELARCILDPKCLANVICLNTCNNKADEVGCQIGCGDLFENEVVGQFNACALSKKQCVPRKEDDGTYPVPPDSALVSSFDMNTFKGKWYISAGLNPLFDCFDCQVHFFTVQGDRLYGKLNWRITEPDGEFFTRDTVQRFVQDPRAPGKLYNHDNEYLHYQDDWYILDYEPNVFIAVYYRGQNDAWTGYGGGVVYTKQSSVPPEYKKRIAAAFAKANVDYARFKDVDNSCSDLKENPTALRAEFARRLFLTEEQQLQEALTTARVTAGNAIMMEEKEAQAAVKELERVISEFEGRVGKEVGREVENLEKELVKEVQQVERVIDTGLWRANNKPNLDSLAQRLEERPLADPRPAPK</sequence>
<dbReference type="EMBL" id="AZIL01002630">
    <property type="protein sequence ID" value="EWM21133.1"/>
    <property type="molecule type" value="Genomic_DNA"/>
</dbReference>
<evidence type="ECO:0000256" key="1">
    <source>
        <dbReference type="SAM" id="Coils"/>
    </source>
</evidence>
<dbReference type="InterPro" id="IPR044682">
    <property type="entry name" value="VDE"/>
</dbReference>
<keyword evidence="5" id="KW-1185">Reference proteome</keyword>
<dbReference type="GO" id="GO:0046422">
    <property type="term" value="F:violaxanthin de-epoxidase activity"/>
    <property type="evidence" value="ECO:0007669"/>
    <property type="project" value="InterPro"/>
</dbReference>
<feature type="region of interest" description="Disordered" evidence="2">
    <location>
        <begin position="48"/>
        <end position="92"/>
    </location>
</feature>
<reference evidence="4 5" key="1">
    <citation type="journal article" date="2014" name="Mol. Plant">
        <title>Chromosome Scale Genome Assembly and Transcriptome Profiling of Nannochloropsis gaditana in Nitrogen Depletion.</title>
        <authorList>
            <person name="Corteggiani Carpinelli E."/>
            <person name="Telatin A."/>
            <person name="Vitulo N."/>
            <person name="Forcato C."/>
            <person name="D'Angelo M."/>
            <person name="Schiavon R."/>
            <person name="Vezzi A."/>
            <person name="Giacometti G.M."/>
            <person name="Morosinotto T."/>
            <person name="Valle G."/>
        </authorList>
    </citation>
    <scope>NUCLEOTIDE SEQUENCE [LARGE SCALE GENOMIC DNA]</scope>
    <source>
        <strain evidence="4 5">B-31</strain>
    </source>
</reference>
<dbReference type="OrthoDB" id="10258187at2759"/>
<feature type="region of interest" description="Disordered" evidence="2">
    <location>
        <begin position="515"/>
        <end position="537"/>
    </location>
</feature>
<dbReference type="AlphaFoldDB" id="W7TC38"/>
<dbReference type="InterPro" id="IPR012674">
    <property type="entry name" value="Calycin"/>
</dbReference>
<dbReference type="Gene3D" id="2.40.128.20">
    <property type="match status" value="1"/>
</dbReference>
<protein>
    <submittedName>
        <fullName evidence="4">Violaxanthin de-epoxidase</fullName>
    </submittedName>
</protein>
<dbReference type="Proteomes" id="UP000019335">
    <property type="component" value="Unassembled WGS sequence"/>
</dbReference>
<keyword evidence="1" id="KW-0175">Coiled coil</keyword>
<accession>W7TC38</accession>
<feature type="coiled-coil region" evidence="1">
    <location>
        <begin position="453"/>
        <end position="506"/>
    </location>
</feature>
<comment type="caution">
    <text evidence="4">The sequence shown here is derived from an EMBL/GenBank/DDBJ whole genome shotgun (WGS) entry which is preliminary data.</text>
</comment>
<evidence type="ECO:0000259" key="3">
    <source>
        <dbReference type="Pfam" id="PF07137"/>
    </source>
</evidence>
<dbReference type="CDD" id="cd19420">
    <property type="entry name" value="lipocalin_VDE"/>
    <property type="match status" value="1"/>
</dbReference>
<evidence type="ECO:0000256" key="2">
    <source>
        <dbReference type="SAM" id="MobiDB-lite"/>
    </source>
</evidence>
<dbReference type="GO" id="GO:0010028">
    <property type="term" value="P:xanthophyll cycle"/>
    <property type="evidence" value="ECO:0007669"/>
    <property type="project" value="InterPro"/>
</dbReference>
<feature type="domain" description="VDE lipocalin" evidence="3">
    <location>
        <begin position="175"/>
        <end position="410"/>
    </location>
</feature>
<dbReference type="SUPFAM" id="SSF50814">
    <property type="entry name" value="Lipocalins"/>
    <property type="match status" value="1"/>
</dbReference>